<proteinExistence type="predicted"/>
<keyword evidence="2" id="KW-0812">Transmembrane</keyword>
<keyword evidence="4" id="KW-1185">Reference proteome</keyword>
<organism evidence="3 4">
    <name type="scientific">Characodon lateralis</name>
    <dbReference type="NCBI Taxonomy" id="208331"/>
    <lineage>
        <taxon>Eukaryota</taxon>
        <taxon>Metazoa</taxon>
        <taxon>Chordata</taxon>
        <taxon>Craniata</taxon>
        <taxon>Vertebrata</taxon>
        <taxon>Euteleostomi</taxon>
        <taxon>Actinopterygii</taxon>
        <taxon>Neopterygii</taxon>
        <taxon>Teleostei</taxon>
        <taxon>Neoteleostei</taxon>
        <taxon>Acanthomorphata</taxon>
        <taxon>Ovalentaria</taxon>
        <taxon>Atherinomorphae</taxon>
        <taxon>Cyprinodontiformes</taxon>
        <taxon>Goodeidae</taxon>
        <taxon>Characodon</taxon>
    </lineage>
</organism>
<feature type="transmembrane region" description="Helical" evidence="2">
    <location>
        <begin position="84"/>
        <end position="103"/>
    </location>
</feature>
<feature type="region of interest" description="Disordered" evidence="1">
    <location>
        <begin position="25"/>
        <end position="45"/>
    </location>
</feature>
<gene>
    <name evidence="3" type="ORF">CHARACLAT_025444</name>
</gene>
<keyword evidence="2" id="KW-1133">Transmembrane helix</keyword>
<name>A0ABU7EPW1_9TELE</name>
<accession>A0ABU7EPW1</accession>
<protein>
    <submittedName>
        <fullName evidence="3">Uncharacterized protein</fullName>
    </submittedName>
</protein>
<keyword evidence="2" id="KW-0472">Membrane</keyword>
<reference evidence="3 4" key="1">
    <citation type="submission" date="2021-06" db="EMBL/GenBank/DDBJ databases">
        <authorList>
            <person name="Palmer J.M."/>
        </authorList>
    </citation>
    <scope>NUCLEOTIDE SEQUENCE [LARGE SCALE GENOMIC DNA]</scope>
    <source>
        <strain evidence="3 4">CL_MEX2019</strain>
        <tissue evidence="3">Muscle</tissue>
    </source>
</reference>
<evidence type="ECO:0000256" key="1">
    <source>
        <dbReference type="SAM" id="MobiDB-lite"/>
    </source>
</evidence>
<comment type="caution">
    <text evidence="3">The sequence shown here is derived from an EMBL/GenBank/DDBJ whole genome shotgun (WGS) entry which is preliminary data.</text>
</comment>
<evidence type="ECO:0000313" key="3">
    <source>
        <dbReference type="EMBL" id="MED6288328.1"/>
    </source>
</evidence>
<evidence type="ECO:0000256" key="2">
    <source>
        <dbReference type="SAM" id="Phobius"/>
    </source>
</evidence>
<dbReference type="EMBL" id="JAHUTJ010060316">
    <property type="protein sequence ID" value="MED6288328.1"/>
    <property type="molecule type" value="Genomic_DNA"/>
</dbReference>
<sequence length="105" mass="12064">MKSTWDYTSSSTTSTTQDPVCRFQAGLQHHQTRHPPPEAHPAQSASLQLNHREPPFLMVLTHGVYSHQGSPLVWLFGSDQKQTFFFFHLVLFAFTLYLLQVSYNL</sequence>
<dbReference type="Proteomes" id="UP001352852">
    <property type="component" value="Unassembled WGS sequence"/>
</dbReference>
<evidence type="ECO:0000313" key="4">
    <source>
        <dbReference type="Proteomes" id="UP001352852"/>
    </source>
</evidence>